<name>A0AA97P6R4_PYRO3</name>
<dbReference type="Pfam" id="PF10294">
    <property type="entry name" value="Methyltransf_16"/>
    <property type="match status" value="1"/>
</dbReference>
<dbReference type="SUPFAM" id="SSF53335">
    <property type="entry name" value="S-adenosyl-L-methionine-dependent methyltransferases"/>
    <property type="match status" value="1"/>
</dbReference>
<dbReference type="SMR" id="A0AA97P6R4"/>
<dbReference type="Proteomes" id="UP000011086">
    <property type="component" value="Unassembled WGS sequence"/>
</dbReference>
<dbReference type="GO" id="GO:0005829">
    <property type="term" value="C:cytosol"/>
    <property type="evidence" value="ECO:0007669"/>
    <property type="project" value="TreeGrafter"/>
</dbReference>
<evidence type="ECO:0000313" key="1">
    <source>
        <dbReference type="EMBL" id="ELQ43018.1"/>
    </source>
</evidence>
<proteinExistence type="predicted"/>
<dbReference type="PANTHER" id="PTHR14614">
    <property type="entry name" value="HEPATOCELLULAR CARCINOMA-ASSOCIATED ANTIGEN"/>
    <property type="match status" value="1"/>
</dbReference>
<dbReference type="AlphaFoldDB" id="A0AA97P6R4"/>
<sequence>MTSTPQVPPEDFPQMWQKPAFEDILECLLSLRVEPPIWKWNSKPTPARLEDSQKQTQDLSESTRQAIARYLSSVISSPLSWLEDDEQRDALWTEAGRRLSERCGRAAMGEIVRSWPFESENGYAPFELVIREPPLTGDSLGLKTWGSSYALARMLGEFAAGPLQHLIQSPALPSSSLQQSPQTRVLELGSGTGLLGLAAAAIWACQVTLSDLPDIMPNLRHNVERNQPIVKAMGGDLAAGALTWGGNGDDEIDPDLFGDKNQFEMVIVADPMYDDDHPGLLASAIDDQLAISADARALVMVPRRDTTTIGLLASFRQLMEGSSDAPFFCKDEGIVASQDDWGGDEEDEAQRNVECWWLWGSDAPMLRGTLISRMNCYWPLKGQTQGYKRDLMACEFIIYGLF</sequence>
<dbReference type="InterPro" id="IPR019410">
    <property type="entry name" value="Methyltransf_16"/>
</dbReference>
<accession>A0AA97P6R4</accession>
<dbReference type="InterPro" id="IPR029063">
    <property type="entry name" value="SAM-dependent_MTases_sf"/>
</dbReference>
<dbReference type="PANTHER" id="PTHR14614:SF156">
    <property type="entry name" value="PROTEIN-LYSINE N-METHYLTRANSFERASE EFM2"/>
    <property type="match status" value="1"/>
</dbReference>
<protein>
    <submittedName>
        <fullName evidence="1">Uncharacterized protein</fullName>
    </submittedName>
</protein>
<gene>
    <name evidence="1" type="ORF">OOU_Y34scaffold00177g30</name>
</gene>
<organism evidence="1">
    <name type="scientific">Pyricularia oryzae (strain Y34)</name>
    <name type="common">Rice blast fungus</name>
    <name type="synonym">Magnaporthe oryzae</name>
    <dbReference type="NCBI Taxonomy" id="1143189"/>
    <lineage>
        <taxon>Eukaryota</taxon>
        <taxon>Fungi</taxon>
        <taxon>Dikarya</taxon>
        <taxon>Ascomycota</taxon>
        <taxon>Pezizomycotina</taxon>
        <taxon>Sordariomycetes</taxon>
        <taxon>Sordariomycetidae</taxon>
        <taxon>Magnaporthales</taxon>
        <taxon>Pyriculariaceae</taxon>
        <taxon>Pyricularia</taxon>
    </lineage>
</organism>
<dbReference type="EMBL" id="JH793029">
    <property type="protein sequence ID" value="ELQ43018.1"/>
    <property type="molecule type" value="Genomic_DNA"/>
</dbReference>
<reference evidence="1" key="1">
    <citation type="journal article" date="2012" name="PLoS Genet.">
        <title>Comparative analysis of the genomes of two field isolates of the rice blast fungus Magnaporthe oryzae.</title>
        <authorList>
            <person name="Xue M."/>
            <person name="Yang J."/>
            <person name="Li Z."/>
            <person name="Hu S."/>
            <person name="Yao N."/>
            <person name="Dean R.A."/>
            <person name="Zhao W."/>
            <person name="Shen M."/>
            <person name="Zhang H."/>
            <person name="Li C."/>
            <person name="Liu L."/>
            <person name="Cao L."/>
            <person name="Xu X."/>
            <person name="Xing Y."/>
            <person name="Hsiang T."/>
            <person name="Zhang Z."/>
            <person name="Xu J.R."/>
            <person name="Peng Y.L."/>
        </authorList>
    </citation>
    <scope>NUCLEOTIDE SEQUENCE</scope>
    <source>
        <strain evidence="1">Y34</strain>
    </source>
</reference>
<dbReference type="GO" id="GO:0008757">
    <property type="term" value="F:S-adenosylmethionine-dependent methyltransferase activity"/>
    <property type="evidence" value="ECO:0007669"/>
    <property type="project" value="UniProtKB-ARBA"/>
</dbReference>
<dbReference type="Gene3D" id="3.40.50.150">
    <property type="entry name" value="Vaccinia Virus protein VP39"/>
    <property type="match status" value="1"/>
</dbReference>